<proteinExistence type="predicted"/>
<sequence length="166" mass="18785">MWKQFFIPNGKQFFENEWKSKYVEFCKSDWNIPIAILAYKRLPQTLIISPFFPVNNLERVSHISPIVSATNSPHKAISVNLVYSAGPLADLKNSSKDQIGAKGEIICGKFIFKKGIHLWKIFEIVVKAHALLKGALLIAELVFKKINSADHAHADIRLLPLVLKLH</sequence>
<organism evidence="1 2">
    <name type="scientific">Wuchereria bancrofti</name>
    <dbReference type="NCBI Taxonomy" id="6293"/>
    <lineage>
        <taxon>Eukaryota</taxon>
        <taxon>Metazoa</taxon>
        <taxon>Ecdysozoa</taxon>
        <taxon>Nematoda</taxon>
        <taxon>Chromadorea</taxon>
        <taxon>Rhabditida</taxon>
        <taxon>Spirurina</taxon>
        <taxon>Spiruromorpha</taxon>
        <taxon>Filarioidea</taxon>
        <taxon>Onchocercidae</taxon>
        <taxon>Wuchereria</taxon>
    </lineage>
</organism>
<accession>J9BHA6</accession>
<evidence type="ECO:0000313" key="1">
    <source>
        <dbReference type="EMBL" id="EJW86705.1"/>
    </source>
</evidence>
<dbReference type="Proteomes" id="UP000004810">
    <property type="component" value="Unassembled WGS sequence"/>
</dbReference>
<dbReference type="AlphaFoldDB" id="J9BHA6"/>
<reference evidence="2" key="1">
    <citation type="submission" date="2012-08" db="EMBL/GenBank/DDBJ databases">
        <title>The Genome Sequence of Wuchereria bancrofti.</title>
        <authorList>
            <person name="Nutman T.B."/>
            <person name="Fink D.L."/>
            <person name="Russ C."/>
            <person name="Young S."/>
            <person name="Zeng Q."/>
            <person name="Koehrsen M."/>
            <person name="Alvarado L."/>
            <person name="Berlin A."/>
            <person name="Chapman S.B."/>
            <person name="Chen Z."/>
            <person name="Freedman E."/>
            <person name="Gellesch M."/>
            <person name="Goldberg J."/>
            <person name="Griggs A."/>
            <person name="Gujja S."/>
            <person name="Heilman E.R."/>
            <person name="Heiman D."/>
            <person name="Hepburn T."/>
            <person name="Howarth C."/>
            <person name="Jen D."/>
            <person name="Larson L."/>
            <person name="Lewis B."/>
            <person name="Mehta T."/>
            <person name="Park D."/>
            <person name="Pearson M."/>
            <person name="Roberts A."/>
            <person name="Saif S."/>
            <person name="Shea T."/>
            <person name="Shenoy N."/>
            <person name="Sisk P."/>
            <person name="Stolte C."/>
            <person name="Sykes S."/>
            <person name="Walk T."/>
            <person name="White J."/>
            <person name="Yandava C."/>
            <person name="Haas B."/>
            <person name="Henn M.R."/>
            <person name="Nusbaum C."/>
            <person name="Birren B."/>
        </authorList>
    </citation>
    <scope>NUCLEOTIDE SEQUENCE [LARGE SCALE GENOMIC DNA]</scope>
    <source>
        <strain evidence="2">NA</strain>
    </source>
</reference>
<comment type="caution">
    <text evidence="1">The sequence shown here is derived from an EMBL/GenBank/DDBJ whole genome shotgun (WGS) entry which is preliminary data.</text>
</comment>
<protein>
    <submittedName>
        <fullName evidence="1">Uncharacterized protein</fullName>
    </submittedName>
</protein>
<name>J9BHA6_WUCBA</name>
<dbReference type="EMBL" id="ADBV01000633">
    <property type="protein sequence ID" value="EJW86705.1"/>
    <property type="molecule type" value="Genomic_DNA"/>
</dbReference>
<evidence type="ECO:0000313" key="2">
    <source>
        <dbReference type="Proteomes" id="UP000004810"/>
    </source>
</evidence>
<gene>
    <name evidence="1" type="ORF">WUBG_02383</name>
</gene>